<feature type="domain" description="DUF418" evidence="2">
    <location>
        <begin position="237"/>
        <end position="400"/>
    </location>
</feature>
<feature type="transmembrane region" description="Helical" evidence="1">
    <location>
        <begin position="101"/>
        <end position="132"/>
    </location>
</feature>
<feature type="transmembrane region" description="Helical" evidence="1">
    <location>
        <begin position="58"/>
        <end position="81"/>
    </location>
</feature>
<keyword evidence="1" id="KW-1133">Transmembrane helix</keyword>
<dbReference type="AlphaFoldDB" id="I2GRE7"/>
<evidence type="ECO:0000313" key="3">
    <source>
        <dbReference type="EMBL" id="CCH56475.1"/>
    </source>
</evidence>
<dbReference type="eggNOG" id="COG2311">
    <property type="taxonomic scope" value="Bacteria"/>
</dbReference>
<accession>I2GRE7</accession>
<feature type="transmembrane region" description="Helical" evidence="1">
    <location>
        <begin position="139"/>
        <end position="156"/>
    </location>
</feature>
<dbReference type="InterPro" id="IPR052529">
    <property type="entry name" value="Bact_Transport_Assoc"/>
</dbReference>
<dbReference type="EMBL" id="CAIT01000009">
    <property type="protein sequence ID" value="CCH56475.1"/>
    <property type="molecule type" value="Genomic_DNA"/>
</dbReference>
<comment type="caution">
    <text evidence="3">The sequence shown here is derived from an EMBL/GenBank/DDBJ whole genome shotgun (WGS) entry which is preliminary data.</text>
</comment>
<organism evidence="3 4">
    <name type="scientific">Fibrisoma limi BUZ 3</name>
    <dbReference type="NCBI Taxonomy" id="1185876"/>
    <lineage>
        <taxon>Bacteria</taxon>
        <taxon>Pseudomonadati</taxon>
        <taxon>Bacteroidota</taxon>
        <taxon>Cytophagia</taxon>
        <taxon>Cytophagales</taxon>
        <taxon>Spirosomataceae</taxon>
        <taxon>Fibrisoma</taxon>
    </lineage>
</organism>
<name>I2GRE7_9BACT</name>
<dbReference type="InterPro" id="IPR007349">
    <property type="entry name" value="DUF418"/>
</dbReference>
<feature type="transmembrane region" description="Helical" evidence="1">
    <location>
        <begin position="326"/>
        <end position="351"/>
    </location>
</feature>
<dbReference type="OrthoDB" id="9807744at2"/>
<dbReference type="PANTHER" id="PTHR30590">
    <property type="entry name" value="INNER MEMBRANE PROTEIN"/>
    <property type="match status" value="1"/>
</dbReference>
<reference evidence="3 4" key="1">
    <citation type="journal article" date="2012" name="J. Bacteriol.">
        <title>Genome Sequence of the Filamentous Bacterium Fibrisoma limi BUZ 3T.</title>
        <authorList>
            <person name="Filippini M."/>
            <person name="Qi W."/>
            <person name="Jaenicke S."/>
            <person name="Goesmann A."/>
            <person name="Smits T.H."/>
            <person name="Bagheri H.C."/>
        </authorList>
    </citation>
    <scope>NUCLEOTIDE SEQUENCE [LARGE SCALE GENOMIC DNA]</scope>
    <source>
        <strain evidence="4">BUZ 3T</strain>
    </source>
</reference>
<dbReference type="Pfam" id="PF04235">
    <property type="entry name" value="DUF418"/>
    <property type="match status" value="1"/>
</dbReference>
<dbReference type="PANTHER" id="PTHR30590:SF2">
    <property type="entry name" value="INNER MEMBRANE PROTEIN"/>
    <property type="match status" value="1"/>
</dbReference>
<dbReference type="RefSeq" id="WP_009285040.1">
    <property type="nucleotide sequence ID" value="NZ_CAIT01000009.1"/>
</dbReference>
<keyword evidence="1" id="KW-0812">Transmembrane</keyword>
<evidence type="ECO:0000256" key="1">
    <source>
        <dbReference type="SAM" id="Phobius"/>
    </source>
</evidence>
<dbReference type="STRING" id="1185876.BN8_05814"/>
<feature type="transmembrane region" description="Helical" evidence="1">
    <location>
        <begin position="296"/>
        <end position="314"/>
    </location>
</feature>
<feature type="transmembrane region" description="Helical" evidence="1">
    <location>
        <begin position="20"/>
        <end position="37"/>
    </location>
</feature>
<keyword evidence="1" id="KW-0472">Membrane</keyword>
<evidence type="ECO:0000313" key="4">
    <source>
        <dbReference type="Proteomes" id="UP000009309"/>
    </source>
</evidence>
<sequence>MEPSSLKNTDRIQVIDALRGFALIGIIVAHSSGQFLAGPSPATYNILFSPLDKWVNDLGTYLTFGKFFTIFSFLFGLSFAIQMDNAAKAGRSFAGRTRWRLVILFAIGFIHSLFYSGDILRIYAVLGLLLIVVRRLPNWAILMLGTLLVLNAPLLVGRLTSVNAPPPTAAQVEASQKEGAAFARMAEEGYRIKSSGTLADVITMNAREGLISTLFFQLFTGRLFITFGLFLLGLYVGRKRYFTDSPAHRQFFRRLFISSGLMAVVSTTVAILTGGVTLGPPTPGWQGVINLTAFDLHQASLSAFYVAAVTLLFWQTKAQFLRSLVAVGRMGLTTYLCGTAFGVLVFLGYGLGQIGKLGMTTSVGLGLAFFALQIPFSNWWLSRYQFGPVEWLWRSLTYGKAQPWRKKARLNQSSELLTAE</sequence>
<gene>
    <name evidence="3" type="ORF">BN8_05814</name>
</gene>
<protein>
    <recommendedName>
        <fullName evidence="2">DUF418 domain-containing protein</fullName>
    </recommendedName>
</protein>
<dbReference type="Proteomes" id="UP000009309">
    <property type="component" value="Unassembled WGS sequence"/>
</dbReference>
<proteinExistence type="predicted"/>
<feature type="transmembrane region" description="Helical" evidence="1">
    <location>
        <begin position="255"/>
        <end position="276"/>
    </location>
</feature>
<feature type="transmembrane region" description="Helical" evidence="1">
    <location>
        <begin position="357"/>
        <end position="376"/>
    </location>
</feature>
<keyword evidence="4" id="KW-1185">Reference proteome</keyword>
<feature type="transmembrane region" description="Helical" evidence="1">
    <location>
        <begin position="214"/>
        <end position="235"/>
    </location>
</feature>
<evidence type="ECO:0000259" key="2">
    <source>
        <dbReference type="Pfam" id="PF04235"/>
    </source>
</evidence>